<evidence type="ECO:0000259" key="2">
    <source>
        <dbReference type="PROSITE" id="PS50053"/>
    </source>
</evidence>
<name>A0A812TYG0_SYMPI</name>
<keyword evidence="1" id="KW-0812">Transmembrane</keyword>
<accession>A0A812TYG0</accession>
<evidence type="ECO:0000313" key="3">
    <source>
        <dbReference type="EMBL" id="CAE7547968.1"/>
    </source>
</evidence>
<comment type="caution">
    <text evidence="3">The sequence shown here is derived from an EMBL/GenBank/DDBJ whole genome shotgun (WGS) entry which is preliminary data.</text>
</comment>
<dbReference type="SUPFAM" id="SSF54236">
    <property type="entry name" value="Ubiquitin-like"/>
    <property type="match status" value="1"/>
</dbReference>
<reference evidence="3" key="1">
    <citation type="submission" date="2021-02" db="EMBL/GenBank/DDBJ databases">
        <authorList>
            <person name="Dougan E. K."/>
            <person name="Rhodes N."/>
            <person name="Thang M."/>
            <person name="Chan C."/>
        </authorList>
    </citation>
    <scope>NUCLEOTIDE SEQUENCE</scope>
</reference>
<evidence type="ECO:0000256" key="1">
    <source>
        <dbReference type="SAM" id="Phobius"/>
    </source>
</evidence>
<proteinExistence type="predicted"/>
<sequence>MITVWKLSGCQLASLSSDDINNVRSLKEHLGDLCGKPRFRQRILHNGEILDDMHELVPPIDVLLVILDYTPSRDQGLYLLRACLVGDESDVERLLQRPEDPNAGWIRVGPMRAAAVLGKWDIVHLLIEARADASCDLHPEFNSHTEAWQDPVILAGGRGQVETVRQLLQAGEGDQVSRSLKGSRLKKLRRLMHPKDYALVSGDVDWHSRLRSHVKSAKACCLLSGCLLILSILTGNRLVCFALLSSIGLVGVSLLKCQMCSKKMQY</sequence>
<keyword evidence="4" id="KW-1185">Reference proteome</keyword>
<feature type="domain" description="Ubiquitin-like" evidence="2">
    <location>
        <begin position="1"/>
        <end position="56"/>
    </location>
</feature>
<dbReference type="Gene3D" id="1.25.40.20">
    <property type="entry name" value="Ankyrin repeat-containing domain"/>
    <property type="match status" value="1"/>
</dbReference>
<organism evidence="3 4">
    <name type="scientific">Symbiodinium pilosum</name>
    <name type="common">Dinoflagellate</name>
    <dbReference type="NCBI Taxonomy" id="2952"/>
    <lineage>
        <taxon>Eukaryota</taxon>
        <taxon>Sar</taxon>
        <taxon>Alveolata</taxon>
        <taxon>Dinophyceae</taxon>
        <taxon>Suessiales</taxon>
        <taxon>Symbiodiniaceae</taxon>
        <taxon>Symbiodinium</taxon>
    </lineage>
</organism>
<dbReference type="PROSITE" id="PS50053">
    <property type="entry name" value="UBIQUITIN_2"/>
    <property type="match status" value="1"/>
</dbReference>
<dbReference type="SUPFAM" id="SSF48403">
    <property type="entry name" value="Ankyrin repeat"/>
    <property type="match status" value="1"/>
</dbReference>
<protein>
    <submittedName>
        <fullName evidence="3">ANK1 protein</fullName>
    </submittedName>
</protein>
<dbReference type="InterPro" id="IPR000626">
    <property type="entry name" value="Ubiquitin-like_dom"/>
</dbReference>
<evidence type="ECO:0000313" key="4">
    <source>
        <dbReference type="Proteomes" id="UP000649617"/>
    </source>
</evidence>
<dbReference type="CDD" id="cd17039">
    <property type="entry name" value="Ubl_ubiquitin_like"/>
    <property type="match status" value="1"/>
</dbReference>
<dbReference type="AlphaFoldDB" id="A0A812TYG0"/>
<dbReference type="EMBL" id="CAJNIZ010033781">
    <property type="protein sequence ID" value="CAE7547968.1"/>
    <property type="molecule type" value="Genomic_DNA"/>
</dbReference>
<dbReference type="InterPro" id="IPR036770">
    <property type="entry name" value="Ankyrin_rpt-contain_sf"/>
</dbReference>
<keyword evidence="1" id="KW-0472">Membrane</keyword>
<dbReference type="Proteomes" id="UP000649617">
    <property type="component" value="Unassembled WGS sequence"/>
</dbReference>
<gene>
    <name evidence="3" type="primary">ANK1</name>
    <name evidence="3" type="ORF">SPIL2461_LOCUS14546</name>
</gene>
<dbReference type="OrthoDB" id="539213at2759"/>
<keyword evidence="1" id="KW-1133">Transmembrane helix</keyword>
<feature type="transmembrane region" description="Helical" evidence="1">
    <location>
        <begin position="222"/>
        <end position="255"/>
    </location>
</feature>
<dbReference type="InterPro" id="IPR029071">
    <property type="entry name" value="Ubiquitin-like_domsf"/>
</dbReference>